<reference evidence="1 2" key="1">
    <citation type="submission" date="2023-02" db="EMBL/GenBank/DDBJ databases">
        <title>LHISI_Scaffold_Assembly.</title>
        <authorList>
            <person name="Stuart O.P."/>
            <person name="Cleave R."/>
            <person name="Magrath M.J.L."/>
            <person name="Mikheyev A.S."/>
        </authorList>
    </citation>
    <scope>NUCLEOTIDE SEQUENCE [LARGE SCALE GENOMIC DNA]</scope>
    <source>
        <strain evidence="1">Daus_M_001</strain>
        <tissue evidence="1">Leg muscle</tissue>
    </source>
</reference>
<evidence type="ECO:0000313" key="1">
    <source>
        <dbReference type="EMBL" id="KAJ8890458.1"/>
    </source>
</evidence>
<proteinExistence type="predicted"/>
<organism evidence="1 2">
    <name type="scientific">Dryococelus australis</name>
    <dbReference type="NCBI Taxonomy" id="614101"/>
    <lineage>
        <taxon>Eukaryota</taxon>
        <taxon>Metazoa</taxon>
        <taxon>Ecdysozoa</taxon>
        <taxon>Arthropoda</taxon>
        <taxon>Hexapoda</taxon>
        <taxon>Insecta</taxon>
        <taxon>Pterygota</taxon>
        <taxon>Neoptera</taxon>
        <taxon>Polyneoptera</taxon>
        <taxon>Phasmatodea</taxon>
        <taxon>Verophasmatodea</taxon>
        <taxon>Anareolatae</taxon>
        <taxon>Phasmatidae</taxon>
        <taxon>Eurycanthinae</taxon>
        <taxon>Dryococelus</taxon>
    </lineage>
</organism>
<evidence type="ECO:0000313" key="2">
    <source>
        <dbReference type="Proteomes" id="UP001159363"/>
    </source>
</evidence>
<dbReference type="PANTHER" id="PTHR21261:SF3">
    <property type="entry name" value="BEATEN PATH VII"/>
    <property type="match status" value="1"/>
</dbReference>
<gene>
    <name evidence="1" type="ORF">PR048_009967</name>
</gene>
<comment type="caution">
    <text evidence="1">The sequence shown here is derived from an EMBL/GenBank/DDBJ whole genome shotgun (WGS) entry which is preliminary data.</text>
</comment>
<accession>A0ABQ9I1E5</accession>
<dbReference type="EMBL" id="JARBHB010000003">
    <property type="protein sequence ID" value="KAJ8890458.1"/>
    <property type="molecule type" value="Genomic_DNA"/>
</dbReference>
<dbReference type="PANTHER" id="PTHR21261">
    <property type="entry name" value="BEAT PROTEIN"/>
    <property type="match status" value="1"/>
</dbReference>
<dbReference type="Proteomes" id="UP001159363">
    <property type="component" value="Chromosome 3"/>
</dbReference>
<keyword evidence="2" id="KW-1185">Reference proteome</keyword>
<sequence>MTVRGVVFADAFLSEVQLLLPRYVLAGETAVLECQYNIGDDEMRKVEFLRDSTKIFQYVKDRQPPYRNYSLAGAQLDVSTLFHTRLSIRQR</sequence>
<name>A0ABQ9I1E5_9NEOP</name>
<protein>
    <submittedName>
        <fullName evidence="1">Uncharacterized protein</fullName>
    </submittedName>
</protein>